<gene>
    <name evidence="2" type="ORF">ACFQMN_05085</name>
</gene>
<name>A0ABW2K256_9BACI</name>
<protein>
    <submittedName>
        <fullName evidence="2">YpzG family protein</fullName>
    </submittedName>
</protein>
<dbReference type="InterPro" id="IPR025413">
    <property type="entry name" value="YpzG-like"/>
</dbReference>
<dbReference type="Proteomes" id="UP001596494">
    <property type="component" value="Unassembled WGS sequence"/>
</dbReference>
<sequence length="43" mass="4869">MGKGHKSLKNLHRGSKHLNQRVNGETEQTQSAQITEVQARKRS</sequence>
<proteinExistence type="predicted"/>
<evidence type="ECO:0000256" key="1">
    <source>
        <dbReference type="SAM" id="MobiDB-lite"/>
    </source>
</evidence>
<comment type="caution">
    <text evidence="2">The sequence shown here is derived from an EMBL/GenBank/DDBJ whole genome shotgun (WGS) entry which is preliminary data.</text>
</comment>
<feature type="region of interest" description="Disordered" evidence="1">
    <location>
        <begin position="1"/>
        <end position="43"/>
    </location>
</feature>
<reference evidence="3" key="1">
    <citation type="journal article" date="2019" name="Int. J. Syst. Evol. Microbiol.">
        <title>The Global Catalogue of Microorganisms (GCM) 10K type strain sequencing project: providing services to taxonomists for standard genome sequencing and annotation.</title>
        <authorList>
            <consortium name="The Broad Institute Genomics Platform"/>
            <consortium name="The Broad Institute Genome Sequencing Center for Infectious Disease"/>
            <person name="Wu L."/>
            <person name="Ma J."/>
        </authorList>
    </citation>
    <scope>NUCLEOTIDE SEQUENCE [LARGE SCALE GENOMIC DNA]</scope>
    <source>
        <strain evidence="3">CCUG 73951</strain>
    </source>
</reference>
<evidence type="ECO:0000313" key="2">
    <source>
        <dbReference type="EMBL" id="MFC7320243.1"/>
    </source>
</evidence>
<dbReference type="EMBL" id="JBHTBY010000004">
    <property type="protein sequence ID" value="MFC7320243.1"/>
    <property type="molecule type" value="Genomic_DNA"/>
</dbReference>
<keyword evidence="3" id="KW-1185">Reference proteome</keyword>
<evidence type="ECO:0000313" key="3">
    <source>
        <dbReference type="Proteomes" id="UP001596494"/>
    </source>
</evidence>
<organism evidence="2 3">
    <name type="scientific">Halobacillus campisalis</name>
    <dbReference type="NCBI Taxonomy" id="435909"/>
    <lineage>
        <taxon>Bacteria</taxon>
        <taxon>Bacillati</taxon>
        <taxon>Bacillota</taxon>
        <taxon>Bacilli</taxon>
        <taxon>Bacillales</taxon>
        <taxon>Bacillaceae</taxon>
        <taxon>Halobacillus</taxon>
    </lineage>
</organism>
<accession>A0ABW2K256</accession>
<dbReference type="RefSeq" id="WP_352232264.1">
    <property type="nucleotide sequence ID" value="NZ_JAPVRC010000012.1"/>
</dbReference>
<feature type="compositionally biased region" description="Polar residues" evidence="1">
    <location>
        <begin position="20"/>
        <end position="36"/>
    </location>
</feature>
<dbReference type="Pfam" id="PF14139">
    <property type="entry name" value="YpzG"/>
    <property type="match status" value="1"/>
</dbReference>
<feature type="compositionally biased region" description="Basic residues" evidence="1">
    <location>
        <begin position="1"/>
        <end position="19"/>
    </location>
</feature>